<evidence type="ECO:0000256" key="3">
    <source>
        <dbReference type="ARBA" id="ARBA00008741"/>
    </source>
</evidence>
<evidence type="ECO:0000256" key="9">
    <source>
        <dbReference type="ARBA" id="ARBA00022748"/>
    </source>
</evidence>
<gene>
    <name evidence="13" type="ORF">GCM10010909_09940</name>
</gene>
<organism evidence="13 14">
    <name type="scientific">Acidocella aquatica</name>
    <dbReference type="NCBI Taxonomy" id="1922313"/>
    <lineage>
        <taxon>Bacteria</taxon>
        <taxon>Pseudomonadati</taxon>
        <taxon>Pseudomonadota</taxon>
        <taxon>Alphaproteobacteria</taxon>
        <taxon>Acetobacterales</taxon>
        <taxon>Acidocellaceae</taxon>
        <taxon>Acidocella</taxon>
    </lineage>
</organism>
<dbReference type="RefSeq" id="WP_284256991.1">
    <property type="nucleotide sequence ID" value="NZ_BSOS01000013.1"/>
</dbReference>
<dbReference type="NCBIfam" id="TIGR03141">
    <property type="entry name" value="cytochro_ccmD"/>
    <property type="match status" value="1"/>
</dbReference>
<comment type="caution">
    <text evidence="13">The sequence shown here is derived from an EMBL/GenBank/DDBJ whole genome shotgun (WGS) entry which is preliminary data.</text>
</comment>
<evidence type="ECO:0000256" key="4">
    <source>
        <dbReference type="ARBA" id="ARBA00016461"/>
    </source>
</evidence>
<keyword evidence="7 12" id="KW-0997">Cell inner membrane</keyword>
<comment type="function">
    <text evidence="1 12">Required for the export of heme to the periplasm for the biogenesis of c-type cytochromes.</text>
</comment>
<dbReference type="InterPro" id="IPR007078">
    <property type="entry name" value="Haem_export_protD_CcmD"/>
</dbReference>
<evidence type="ECO:0000313" key="14">
    <source>
        <dbReference type="Proteomes" id="UP001156641"/>
    </source>
</evidence>
<evidence type="ECO:0000256" key="6">
    <source>
        <dbReference type="ARBA" id="ARBA00022475"/>
    </source>
</evidence>
<feature type="transmembrane region" description="Helical" evidence="12">
    <location>
        <begin position="6"/>
        <end position="27"/>
    </location>
</feature>
<evidence type="ECO:0000256" key="2">
    <source>
        <dbReference type="ARBA" id="ARBA00004377"/>
    </source>
</evidence>
<keyword evidence="11 12" id="KW-0472">Membrane</keyword>
<evidence type="ECO:0000256" key="5">
    <source>
        <dbReference type="ARBA" id="ARBA00022448"/>
    </source>
</evidence>
<accession>A0ABQ6A867</accession>
<dbReference type="Proteomes" id="UP001156641">
    <property type="component" value="Unassembled WGS sequence"/>
</dbReference>
<comment type="subcellular location">
    <subcellularLocation>
        <location evidence="2 12">Cell inner membrane</location>
        <topology evidence="2 12">Single-pass membrane protein</topology>
    </subcellularLocation>
</comment>
<keyword evidence="8 12" id="KW-0812">Transmembrane</keyword>
<comment type="similarity">
    <text evidence="3 12">Belongs to the CcmD/CycX/HelD family.</text>
</comment>
<dbReference type="EMBL" id="BSOS01000013">
    <property type="protein sequence ID" value="GLR66314.1"/>
    <property type="molecule type" value="Genomic_DNA"/>
</dbReference>
<evidence type="ECO:0000256" key="8">
    <source>
        <dbReference type="ARBA" id="ARBA00022692"/>
    </source>
</evidence>
<evidence type="ECO:0000256" key="1">
    <source>
        <dbReference type="ARBA" id="ARBA00002442"/>
    </source>
</evidence>
<evidence type="ECO:0000256" key="7">
    <source>
        <dbReference type="ARBA" id="ARBA00022519"/>
    </source>
</evidence>
<evidence type="ECO:0000256" key="11">
    <source>
        <dbReference type="ARBA" id="ARBA00023136"/>
    </source>
</evidence>
<name>A0ABQ6A867_9PROT</name>
<keyword evidence="5 12" id="KW-0813">Transport</keyword>
<reference evidence="14" key="1">
    <citation type="journal article" date="2019" name="Int. J. Syst. Evol. Microbiol.">
        <title>The Global Catalogue of Microorganisms (GCM) 10K type strain sequencing project: providing services to taxonomists for standard genome sequencing and annotation.</title>
        <authorList>
            <consortium name="The Broad Institute Genomics Platform"/>
            <consortium name="The Broad Institute Genome Sequencing Center for Infectious Disease"/>
            <person name="Wu L."/>
            <person name="Ma J."/>
        </authorList>
    </citation>
    <scope>NUCLEOTIDE SEQUENCE [LARGE SCALE GENOMIC DNA]</scope>
    <source>
        <strain evidence="14">NBRC 112502</strain>
    </source>
</reference>
<dbReference type="Pfam" id="PF04995">
    <property type="entry name" value="CcmD"/>
    <property type="match status" value="1"/>
</dbReference>
<proteinExistence type="inferred from homology"/>
<keyword evidence="10 12" id="KW-1133">Transmembrane helix</keyword>
<evidence type="ECO:0000256" key="12">
    <source>
        <dbReference type="RuleBase" id="RU363101"/>
    </source>
</evidence>
<keyword evidence="9 12" id="KW-0201">Cytochrome c-type biogenesis</keyword>
<keyword evidence="14" id="KW-1185">Reference proteome</keyword>
<evidence type="ECO:0000256" key="10">
    <source>
        <dbReference type="ARBA" id="ARBA00022989"/>
    </source>
</evidence>
<protein>
    <recommendedName>
        <fullName evidence="4 12">Heme exporter protein D</fullName>
    </recommendedName>
</protein>
<sequence length="42" mass="4853">MKYAAFIDGSYGVTVAFLLGVAWLTFARYRRAVRRLRAVETR</sequence>
<keyword evidence="6 12" id="KW-1003">Cell membrane</keyword>
<evidence type="ECO:0000313" key="13">
    <source>
        <dbReference type="EMBL" id="GLR66314.1"/>
    </source>
</evidence>